<proteinExistence type="predicted"/>
<dbReference type="InterPro" id="IPR025359">
    <property type="entry name" value="SduA_C"/>
</dbReference>
<gene>
    <name evidence="2" type="ORF">RGF97_22400</name>
</gene>
<organism evidence="2 3">
    <name type="scientific">Streptomyces roseicoloratus</name>
    <dbReference type="NCBI Taxonomy" id="2508722"/>
    <lineage>
        <taxon>Bacteria</taxon>
        <taxon>Bacillati</taxon>
        <taxon>Actinomycetota</taxon>
        <taxon>Actinomycetes</taxon>
        <taxon>Kitasatosporales</taxon>
        <taxon>Streptomycetaceae</taxon>
        <taxon>Streptomyces</taxon>
    </lineage>
</organism>
<dbReference type="EMBL" id="CP133762">
    <property type="protein sequence ID" value="WMX47023.1"/>
    <property type="molecule type" value="Genomic_DNA"/>
</dbReference>
<evidence type="ECO:0000313" key="2">
    <source>
        <dbReference type="EMBL" id="WMX47023.1"/>
    </source>
</evidence>
<dbReference type="Pfam" id="PF14082">
    <property type="entry name" value="SduA_C"/>
    <property type="match status" value="1"/>
</dbReference>
<dbReference type="Proteomes" id="UP001250858">
    <property type="component" value="Chromosome"/>
</dbReference>
<reference evidence="2 3" key="1">
    <citation type="submission" date="2023-09" db="EMBL/GenBank/DDBJ databases">
        <title>Complete genome of Streptomyces roseicoloratus T14.</title>
        <authorList>
            <person name="Bashizi T."/>
            <person name="Kim M.-J."/>
            <person name="Lee G."/>
            <person name="Tagele S.B."/>
            <person name="Shin J.-H."/>
        </authorList>
    </citation>
    <scope>NUCLEOTIDE SEQUENCE [LARGE SCALE GENOMIC DNA]</scope>
    <source>
        <strain evidence="2 3">T14</strain>
    </source>
</reference>
<accession>A0ABY9RZA8</accession>
<protein>
    <submittedName>
        <fullName evidence="2">DUF4263 domain-containing protein</fullName>
    </submittedName>
</protein>
<feature type="domain" description="Shedu protein SduA C-terminal" evidence="1">
    <location>
        <begin position="171"/>
        <end position="318"/>
    </location>
</feature>
<keyword evidence="3" id="KW-1185">Reference proteome</keyword>
<evidence type="ECO:0000313" key="3">
    <source>
        <dbReference type="Proteomes" id="UP001250858"/>
    </source>
</evidence>
<sequence>MTGNEPAYYDRRPAASGALSYGDRLVVRDTTHVLIEAIPFFIPHTNSAAELSMKLVRTDRKSGEQTEMTLNSADLYALKRHIDQSLAVAERADDGQYIVLRTDKLATQLDISDDAVGAIGAALESRHLAARIARDANPEVLAEAFSAVVRIGELRSAITELQEHLSEGRNREDVYQDWCERHSWAFGNAYVARDDQRVIGIGDQVDLLMQSTASGLRDVYELKRPNMDVILYDDGHHNWYWSAHTAKAIGQCHRYLDTLHRAAENGLHPARRDIVAYHPRAVVIIGRSNDWDAEKLRALHGLNSRMHGITVMTYDQLVSQCHVLLDHVSDSASRSSGAESGGRLSA</sequence>
<dbReference type="RefSeq" id="WP_309549264.1">
    <property type="nucleotide sequence ID" value="NZ_CP133762.1"/>
</dbReference>
<name>A0ABY9RZA8_9ACTN</name>
<evidence type="ECO:0000259" key="1">
    <source>
        <dbReference type="Pfam" id="PF14082"/>
    </source>
</evidence>